<dbReference type="EMBL" id="BAABRL010000010">
    <property type="protein sequence ID" value="GAA5496805.1"/>
    <property type="molecule type" value="Genomic_DNA"/>
</dbReference>
<proteinExistence type="predicted"/>
<keyword evidence="2" id="KW-1185">Reference proteome</keyword>
<protein>
    <recommendedName>
        <fullName evidence="3">Tetracyclin repressor-like C-terminal domain-containing protein</fullName>
    </recommendedName>
</protein>
<name>A0ABP9V492_9BACT</name>
<organism evidence="1 2">
    <name type="scientific">Rubritalea halochordaticola</name>
    <dbReference type="NCBI Taxonomy" id="714537"/>
    <lineage>
        <taxon>Bacteria</taxon>
        <taxon>Pseudomonadati</taxon>
        <taxon>Verrucomicrobiota</taxon>
        <taxon>Verrucomicrobiia</taxon>
        <taxon>Verrucomicrobiales</taxon>
        <taxon>Rubritaleaceae</taxon>
        <taxon>Rubritalea</taxon>
    </lineage>
</organism>
<accession>A0ABP9V492</accession>
<evidence type="ECO:0008006" key="3">
    <source>
        <dbReference type="Google" id="ProtNLM"/>
    </source>
</evidence>
<gene>
    <name evidence="1" type="ORF">Rhal01_02990</name>
</gene>
<reference evidence="1 2" key="1">
    <citation type="submission" date="2024-02" db="EMBL/GenBank/DDBJ databases">
        <title>Rubritalea halochordaticola NBRC 107102.</title>
        <authorList>
            <person name="Ichikawa N."/>
            <person name="Katano-Makiyama Y."/>
            <person name="Hidaka K."/>
        </authorList>
    </citation>
    <scope>NUCLEOTIDE SEQUENCE [LARGE SCALE GENOMIC DNA]</scope>
    <source>
        <strain evidence="1 2">NBRC 107102</strain>
    </source>
</reference>
<evidence type="ECO:0000313" key="2">
    <source>
        <dbReference type="Proteomes" id="UP001424741"/>
    </source>
</evidence>
<comment type="caution">
    <text evidence="1">The sequence shown here is derived from an EMBL/GenBank/DDBJ whole genome shotgun (WGS) entry which is preliminary data.</text>
</comment>
<dbReference type="Proteomes" id="UP001424741">
    <property type="component" value="Unassembled WGS sequence"/>
</dbReference>
<evidence type="ECO:0000313" key="1">
    <source>
        <dbReference type="EMBL" id="GAA5496805.1"/>
    </source>
</evidence>
<dbReference type="RefSeq" id="WP_346189415.1">
    <property type="nucleotide sequence ID" value="NZ_BAABRL010000010.1"/>
</dbReference>
<sequence>METLKPLYSDEKKCETVAWSFFTLFQGAQIVAKQPGARESLLQGIELFIDGLG</sequence>